<dbReference type="PANTHER" id="PTHR36305:SF1">
    <property type="entry name" value="PHOSPHATIDYLGLYCEROPHOSPHATASE A"/>
    <property type="match status" value="1"/>
</dbReference>
<dbReference type="GO" id="GO:0046872">
    <property type="term" value="F:metal ion binding"/>
    <property type="evidence" value="ECO:0007669"/>
    <property type="project" value="UniProtKB-KW"/>
</dbReference>
<dbReference type="RefSeq" id="WP_286291996.1">
    <property type="nucleotide sequence ID" value="NZ_AP024718.1"/>
</dbReference>
<dbReference type="GO" id="GO:0005886">
    <property type="term" value="C:plasma membrane"/>
    <property type="evidence" value="ECO:0007669"/>
    <property type="project" value="UniProtKB-SubCell"/>
</dbReference>
<feature type="domain" description="YutG/PgpA" evidence="3">
    <location>
        <begin position="16"/>
        <end position="152"/>
    </location>
</feature>
<dbReference type="Pfam" id="PF04608">
    <property type="entry name" value="PgpA"/>
    <property type="match status" value="1"/>
</dbReference>
<dbReference type="PANTHER" id="PTHR36305">
    <property type="entry name" value="PHOSPHATIDYLGLYCEROPHOSPHATASE A"/>
    <property type="match status" value="1"/>
</dbReference>
<keyword evidence="1 2" id="KW-0812">Transmembrane</keyword>
<keyword evidence="1" id="KW-0460">Magnesium</keyword>
<keyword evidence="1" id="KW-0442">Lipid degradation</keyword>
<keyword evidence="1" id="KW-1003">Cell membrane</keyword>
<dbReference type="CDD" id="cd06971">
    <property type="entry name" value="PgpA"/>
    <property type="match status" value="1"/>
</dbReference>
<keyword evidence="1" id="KW-0479">Metal-binding</keyword>
<dbReference type="SUPFAM" id="SSF101307">
    <property type="entry name" value="YutG-like"/>
    <property type="match status" value="1"/>
</dbReference>
<feature type="transmembrane region" description="Helical" evidence="2">
    <location>
        <begin position="88"/>
        <end position="114"/>
    </location>
</feature>
<dbReference type="EC" id="3.1.3.27" evidence="1"/>
<evidence type="ECO:0000313" key="5">
    <source>
        <dbReference type="Proteomes" id="UP001321450"/>
    </source>
</evidence>
<dbReference type="GO" id="GO:0008962">
    <property type="term" value="F:phosphatidylglycerophosphatase activity"/>
    <property type="evidence" value="ECO:0007669"/>
    <property type="project" value="UniProtKB-EC"/>
</dbReference>
<evidence type="ECO:0000313" key="4">
    <source>
        <dbReference type="EMBL" id="BCX89599.1"/>
    </source>
</evidence>
<keyword evidence="1 2" id="KW-0472">Membrane</keyword>
<keyword evidence="1" id="KW-0595">Phospholipid degradation</keyword>
<comment type="subcellular location">
    <subcellularLocation>
        <location evidence="1">Cell inner membrane</location>
        <topology evidence="1">Multi-pass membrane protein</topology>
    </subcellularLocation>
</comment>
<comment type="function">
    <text evidence="1">Lipid phosphatase which dephosphorylates phosphatidylglycerophosphate (PGP) to phosphatidylglycerol (PG).</text>
</comment>
<organism evidence="4 5">
    <name type="scientific">Methylomarinovum tepidoasis</name>
    <dbReference type="NCBI Taxonomy" id="2840183"/>
    <lineage>
        <taxon>Bacteria</taxon>
        <taxon>Pseudomonadati</taxon>
        <taxon>Pseudomonadota</taxon>
        <taxon>Gammaproteobacteria</taxon>
        <taxon>Methylococcales</taxon>
        <taxon>Methylothermaceae</taxon>
        <taxon>Methylomarinovum</taxon>
    </lineage>
</organism>
<dbReference type="AlphaFoldDB" id="A0AAU9C8G6"/>
<keyword evidence="5" id="KW-1185">Reference proteome</keyword>
<feature type="transmembrane region" description="Helical" evidence="2">
    <location>
        <begin position="50"/>
        <end position="67"/>
    </location>
</feature>
<evidence type="ECO:0000256" key="1">
    <source>
        <dbReference type="PIRNR" id="PIRNR006162"/>
    </source>
</evidence>
<evidence type="ECO:0000259" key="3">
    <source>
        <dbReference type="Pfam" id="PF04608"/>
    </source>
</evidence>
<keyword evidence="1 4" id="KW-0378">Hydrolase</keyword>
<dbReference type="InterPro" id="IPR007686">
    <property type="entry name" value="YutG/PgpA"/>
</dbReference>
<keyword evidence="2" id="KW-1133">Transmembrane helix</keyword>
<evidence type="ECO:0000256" key="2">
    <source>
        <dbReference type="SAM" id="Phobius"/>
    </source>
</evidence>
<dbReference type="Proteomes" id="UP001321450">
    <property type="component" value="Chromosome"/>
</dbReference>
<comment type="catalytic activity">
    <reaction evidence="1">
        <text>a 1,2-diacyl-sn-glycero-3-phospho-(1'-sn-glycero-3'-phosphate) + H2O = a 1,2-diacyl-sn-glycero-3-phospho-(1'-sn-glycerol) + phosphate</text>
        <dbReference type="Rhea" id="RHEA:33751"/>
        <dbReference type="ChEBI" id="CHEBI:15377"/>
        <dbReference type="ChEBI" id="CHEBI:43474"/>
        <dbReference type="ChEBI" id="CHEBI:60110"/>
        <dbReference type="ChEBI" id="CHEBI:64716"/>
        <dbReference type="EC" id="3.1.3.27"/>
    </reaction>
</comment>
<comment type="pathway">
    <text evidence="1">Phospholipid metabolism; phosphatidylglycerol biosynthesis; phosphatidylglycerol from CDP-diacylglycerol: step 2/2.</text>
</comment>
<proteinExistence type="predicted"/>
<keyword evidence="1" id="KW-0443">Lipid metabolism</keyword>
<protein>
    <recommendedName>
        <fullName evidence="1">Phosphatidylglycerophosphatase A</fullName>
        <ecNumber evidence="1">3.1.3.27</ecNumber>
    </recommendedName>
    <alternativeName>
        <fullName evidence="1">Phosphatidylglycerolphosphate phosphatase A</fullName>
    </alternativeName>
</protein>
<feature type="transmembrane region" description="Helical" evidence="2">
    <location>
        <begin position="134"/>
        <end position="157"/>
    </location>
</feature>
<feature type="transmembrane region" description="Helical" evidence="2">
    <location>
        <begin position="15"/>
        <end position="44"/>
    </location>
</feature>
<name>A0AAU9C8G6_9GAMM</name>
<keyword evidence="1" id="KW-0997">Cell inner membrane</keyword>
<dbReference type="PIRSF" id="PIRSF006162">
    <property type="entry name" value="PgpA"/>
    <property type="match status" value="1"/>
</dbReference>
<dbReference type="KEGG" id="meiy:MIN45_P1972"/>
<dbReference type="EMBL" id="AP024718">
    <property type="protein sequence ID" value="BCX89599.1"/>
    <property type="molecule type" value="Genomic_DNA"/>
</dbReference>
<sequence>MTSELRLHWSRLDQILAFGFGAGLAPVAPGTFGTLVAVPLYWLLKSLHPGLYLAAIVLGIVVGVYICSRINRELAREDHPAIVWDEVVGYWVAMIGTPLSLPVVIAGFVLFRLFDVWKPWPIRSLEQKVGGGLGIMLDDLVAGILAAVVLHLGLNFFPV</sequence>
<reference evidence="5" key="1">
    <citation type="journal article" date="2024" name="Int. J. Syst. Evol. Microbiol.">
        <title>Methylomarinovum tepidoasis sp. nov., a moderately thermophilic methanotroph of the family Methylothermaceae isolated from a deep-sea hydrothermal field.</title>
        <authorList>
            <person name="Hirayama H."/>
            <person name="Takaki Y."/>
            <person name="Abe M."/>
            <person name="Miyazaki M."/>
            <person name="Uematsu K."/>
            <person name="Matsui Y."/>
            <person name="Takai K."/>
        </authorList>
    </citation>
    <scope>NUCLEOTIDE SEQUENCE [LARGE SCALE GENOMIC DNA]</scope>
    <source>
        <strain evidence="5">IN45</strain>
    </source>
</reference>
<dbReference type="Gene3D" id="1.10.3760.10">
    <property type="entry name" value="PgpA-like"/>
    <property type="match status" value="1"/>
</dbReference>
<comment type="cofactor">
    <cofactor evidence="1">
        <name>Mg(2+)</name>
        <dbReference type="ChEBI" id="CHEBI:18420"/>
    </cofactor>
</comment>
<accession>A0AAU9C8G6</accession>
<dbReference type="GO" id="GO:0009395">
    <property type="term" value="P:phospholipid catabolic process"/>
    <property type="evidence" value="ECO:0007669"/>
    <property type="project" value="UniProtKB-KW"/>
</dbReference>
<gene>
    <name evidence="4" type="ORF">MIN45_P1972</name>
</gene>
<dbReference type="InterPro" id="IPR026037">
    <property type="entry name" value="PgpA"/>
</dbReference>
<keyword evidence="1" id="KW-1208">Phospholipid metabolism</keyword>
<dbReference type="InterPro" id="IPR036681">
    <property type="entry name" value="PgpA-like_sf"/>
</dbReference>